<accession>X0T032</accession>
<proteinExistence type="predicted"/>
<dbReference type="InterPro" id="IPR000305">
    <property type="entry name" value="GIY-YIG_endonuc"/>
</dbReference>
<dbReference type="InterPro" id="IPR035901">
    <property type="entry name" value="GIY-YIG_endonuc_sf"/>
</dbReference>
<dbReference type="EMBL" id="BARS01009926">
    <property type="protein sequence ID" value="GAF81522.1"/>
    <property type="molecule type" value="Genomic_DNA"/>
</dbReference>
<reference evidence="2" key="1">
    <citation type="journal article" date="2014" name="Front. Microbiol.">
        <title>High frequency of phylogenetically diverse reductive dehalogenase-homologous genes in deep subseafloor sedimentary metagenomes.</title>
        <authorList>
            <person name="Kawai M."/>
            <person name="Futagami T."/>
            <person name="Toyoda A."/>
            <person name="Takaki Y."/>
            <person name="Nishi S."/>
            <person name="Hori S."/>
            <person name="Arai W."/>
            <person name="Tsubouchi T."/>
            <person name="Morono Y."/>
            <person name="Uchiyama I."/>
            <person name="Ito T."/>
            <person name="Fujiyama A."/>
            <person name="Inagaki F."/>
            <person name="Takami H."/>
        </authorList>
    </citation>
    <scope>NUCLEOTIDE SEQUENCE</scope>
    <source>
        <strain evidence="2">Expedition CK06-06</strain>
    </source>
</reference>
<comment type="caution">
    <text evidence="2">The sequence shown here is derived from an EMBL/GenBank/DDBJ whole genome shotgun (WGS) entry which is preliminary data.</text>
</comment>
<dbReference type="PROSITE" id="PS50164">
    <property type="entry name" value="GIY_YIG"/>
    <property type="match status" value="1"/>
</dbReference>
<sequence length="70" mass="8068">MGMPFTVYVLRSLRNGRHYVGFTSRPLEQRLEEHNRGHPKGWSSHNGPFEAVYQEKHDGERENRASGSEG</sequence>
<feature type="non-terminal residue" evidence="2">
    <location>
        <position position="70"/>
    </location>
</feature>
<feature type="domain" description="GIY-YIG" evidence="1">
    <location>
        <begin position="3"/>
        <end position="70"/>
    </location>
</feature>
<dbReference type="AlphaFoldDB" id="X0T032"/>
<name>X0T032_9ZZZZ</name>
<evidence type="ECO:0000259" key="1">
    <source>
        <dbReference type="PROSITE" id="PS50164"/>
    </source>
</evidence>
<dbReference type="Pfam" id="PF01541">
    <property type="entry name" value="GIY-YIG"/>
    <property type="match status" value="1"/>
</dbReference>
<gene>
    <name evidence="2" type="ORF">S01H1_18548</name>
</gene>
<protein>
    <recommendedName>
        <fullName evidence="1">GIY-YIG domain-containing protein</fullName>
    </recommendedName>
</protein>
<dbReference type="SUPFAM" id="SSF82771">
    <property type="entry name" value="GIY-YIG endonuclease"/>
    <property type="match status" value="1"/>
</dbReference>
<dbReference type="Gene3D" id="3.40.1440.10">
    <property type="entry name" value="GIY-YIG endonuclease"/>
    <property type="match status" value="1"/>
</dbReference>
<evidence type="ECO:0000313" key="2">
    <source>
        <dbReference type="EMBL" id="GAF81522.1"/>
    </source>
</evidence>
<organism evidence="2">
    <name type="scientific">marine sediment metagenome</name>
    <dbReference type="NCBI Taxonomy" id="412755"/>
    <lineage>
        <taxon>unclassified sequences</taxon>
        <taxon>metagenomes</taxon>
        <taxon>ecological metagenomes</taxon>
    </lineage>
</organism>